<dbReference type="RefSeq" id="XP_022246612.1">
    <property type="nucleotide sequence ID" value="XM_022390904.1"/>
</dbReference>
<keyword evidence="12" id="KW-1185">Reference proteome</keyword>
<dbReference type="InterPro" id="IPR025749">
    <property type="entry name" value="Sphingomyelin_synth-like_dom"/>
</dbReference>
<feature type="compositionally biased region" description="Polar residues" evidence="9">
    <location>
        <begin position="10"/>
        <end position="38"/>
    </location>
</feature>
<evidence type="ECO:0000313" key="13">
    <source>
        <dbReference type="RefSeq" id="XP_013778896.1"/>
    </source>
</evidence>
<feature type="transmembrane region" description="Helical" evidence="10">
    <location>
        <begin position="274"/>
        <end position="292"/>
    </location>
</feature>
<feature type="domain" description="Sphingomyelin synthase-like" evidence="11">
    <location>
        <begin position="222"/>
        <end position="294"/>
    </location>
</feature>
<evidence type="ECO:0000313" key="15">
    <source>
        <dbReference type="RefSeq" id="XP_022246612.1"/>
    </source>
</evidence>
<keyword evidence="4 10" id="KW-0812">Transmembrane</keyword>
<comment type="subcellular location">
    <subcellularLocation>
        <location evidence="1">Membrane</location>
        <topology evidence="1">Multi-pass membrane protein</topology>
    </subcellularLocation>
</comment>
<dbReference type="RefSeq" id="XP_022246611.1">
    <property type="nucleotide sequence ID" value="XM_022390903.1"/>
</dbReference>
<keyword evidence="5" id="KW-0746">Sphingolipid metabolism</keyword>
<feature type="transmembrane region" description="Helical" evidence="10">
    <location>
        <begin position="81"/>
        <end position="100"/>
    </location>
</feature>
<evidence type="ECO:0000256" key="9">
    <source>
        <dbReference type="SAM" id="MobiDB-lite"/>
    </source>
</evidence>
<evidence type="ECO:0000313" key="12">
    <source>
        <dbReference type="Proteomes" id="UP000694941"/>
    </source>
</evidence>
<reference evidence="13 14" key="1">
    <citation type="submission" date="2025-05" db="UniProtKB">
        <authorList>
            <consortium name="RefSeq"/>
        </authorList>
    </citation>
    <scope>IDENTIFICATION</scope>
    <source>
        <tissue evidence="13 14">Muscle</tissue>
    </source>
</reference>
<keyword evidence="3" id="KW-0808">Transferase</keyword>
<dbReference type="PANTHER" id="PTHR21290:SF27">
    <property type="entry name" value="PHOSPHATIDYLCHOLINE:CERAMIDE CHOLINEPHOSPHOTRANSFERASE 1"/>
    <property type="match status" value="1"/>
</dbReference>
<feature type="transmembrane region" description="Helical" evidence="10">
    <location>
        <begin position="126"/>
        <end position="148"/>
    </location>
</feature>
<feature type="transmembrane region" description="Helical" evidence="10">
    <location>
        <begin position="250"/>
        <end position="268"/>
    </location>
</feature>
<sequence length="351" mass="40989">MSVSEDENQPLLTNGKYQVSKGTPNSKNINEPTSSFEQGMNHRENSCLILPCENQDAVKINLPSPEREEARLPSEICKTVIAFWFMFFNLVLNLTCLAIVHDRVPDRSKYPPLPDIFFGVFSSADWALDVSEIIIITSVWSSLLIIFFHRHRFIVLRRIFLIMGLLYFFRSITMFVTQVPVASITYYCSPKKNNTTPILIVKRVLHLLSGFGLSINGQHTFCGDYIYSGHTVILTMTYLVINEYTPRRCWILHWAFWCASVTGIFMVLLSRGHYTVDVVLAYFVTSRVFWIYHTLANNHFLKTAGPTNYFARLWWFHFFSYFERNVTGTVPRQYEWPLPLFRRCLRRILIM</sequence>
<gene>
    <name evidence="13 14 15" type="primary">LOC106463418</name>
</gene>
<dbReference type="Proteomes" id="UP000694941">
    <property type="component" value="Unplaced"/>
</dbReference>
<keyword evidence="8 10" id="KW-0472">Membrane</keyword>
<evidence type="ECO:0000259" key="11">
    <source>
        <dbReference type="Pfam" id="PF14360"/>
    </source>
</evidence>
<feature type="region of interest" description="Disordered" evidence="9">
    <location>
        <begin position="1"/>
        <end position="39"/>
    </location>
</feature>
<evidence type="ECO:0000256" key="5">
    <source>
        <dbReference type="ARBA" id="ARBA00022919"/>
    </source>
</evidence>
<evidence type="ECO:0000256" key="8">
    <source>
        <dbReference type="ARBA" id="ARBA00023136"/>
    </source>
</evidence>
<dbReference type="Pfam" id="PF14360">
    <property type="entry name" value="PAP2_C"/>
    <property type="match status" value="1"/>
</dbReference>
<dbReference type="PANTHER" id="PTHR21290">
    <property type="entry name" value="SPHINGOMYELIN SYNTHETASE"/>
    <property type="match status" value="1"/>
</dbReference>
<evidence type="ECO:0000256" key="3">
    <source>
        <dbReference type="ARBA" id="ARBA00022679"/>
    </source>
</evidence>
<keyword evidence="7" id="KW-0443">Lipid metabolism</keyword>
<organism evidence="12 14">
    <name type="scientific">Limulus polyphemus</name>
    <name type="common">Atlantic horseshoe crab</name>
    <dbReference type="NCBI Taxonomy" id="6850"/>
    <lineage>
        <taxon>Eukaryota</taxon>
        <taxon>Metazoa</taxon>
        <taxon>Ecdysozoa</taxon>
        <taxon>Arthropoda</taxon>
        <taxon>Chelicerata</taxon>
        <taxon>Merostomata</taxon>
        <taxon>Xiphosura</taxon>
        <taxon>Limulidae</taxon>
        <taxon>Limulus</taxon>
    </lineage>
</organism>
<protein>
    <submittedName>
        <fullName evidence="13 14">Phosphatidylcholine:ceramide cholinephosphotransferase 1-like isoform X1</fullName>
    </submittedName>
</protein>
<dbReference type="InterPro" id="IPR045221">
    <property type="entry name" value="Sphingomyelin_synth-like"/>
</dbReference>
<feature type="transmembrane region" description="Helical" evidence="10">
    <location>
        <begin position="225"/>
        <end position="241"/>
    </location>
</feature>
<evidence type="ECO:0000256" key="1">
    <source>
        <dbReference type="ARBA" id="ARBA00004141"/>
    </source>
</evidence>
<feature type="transmembrane region" description="Helical" evidence="10">
    <location>
        <begin position="160"/>
        <end position="187"/>
    </location>
</feature>
<dbReference type="GeneID" id="106463418"/>
<evidence type="ECO:0000256" key="6">
    <source>
        <dbReference type="ARBA" id="ARBA00022989"/>
    </source>
</evidence>
<evidence type="ECO:0000256" key="10">
    <source>
        <dbReference type="SAM" id="Phobius"/>
    </source>
</evidence>
<comment type="similarity">
    <text evidence="2">Belongs to the sphingomyelin synthase family.</text>
</comment>
<evidence type="ECO:0000313" key="14">
    <source>
        <dbReference type="RefSeq" id="XP_022246611.1"/>
    </source>
</evidence>
<keyword evidence="6 10" id="KW-1133">Transmembrane helix</keyword>
<evidence type="ECO:0000256" key="4">
    <source>
        <dbReference type="ARBA" id="ARBA00022692"/>
    </source>
</evidence>
<proteinExistence type="inferred from homology"/>
<accession>A0ABM1SSK5</accession>
<evidence type="ECO:0000256" key="7">
    <source>
        <dbReference type="ARBA" id="ARBA00023098"/>
    </source>
</evidence>
<evidence type="ECO:0000256" key="2">
    <source>
        <dbReference type="ARBA" id="ARBA00005441"/>
    </source>
</evidence>
<dbReference type="RefSeq" id="XP_013778896.1">
    <property type="nucleotide sequence ID" value="XM_013923442.2"/>
</dbReference>
<name>A0ABM1SSK5_LIMPO</name>